<reference evidence="4" key="1">
    <citation type="submission" date="2022-10" db="EMBL/GenBank/DDBJ databases">
        <title>Human gut microbiome strain richness.</title>
        <authorList>
            <person name="Chen-Liaw A."/>
        </authorList>
    </citation>
    <scope>NUCLEOTIDE SEQUENCE</scope>
    <source>
        <strain evidence="4">1001283st1_A3_1001283B150304_161114</strain>
    </source>
</reference>
<comment type="caution">
    <text evidence="4">The sequence shown here is derived from an EMBL/GenBank/DDBJ whole genome shotgun (WGS) entry which is preliminary data.</text>
</comment>
<dbReference type="Gene3D" id="3.90.550.10">
    <property type="entry name" value="Spore Coat Polysaccharide Biosynthesis Protein SpsA, Chain A"/>
    <property type="match status" value="1"/>
</dbReference>
<dbReference type="Pfam" id="PF00535">
    <property type="entry name" value="Glycos_transf_2"/>
    <property type="match status" value="1"/>
</dbReference>
<proteinExistence type="predicted"/>
<evidence type="ECO:0000256" key="2">
    <source>
        <dbReference type="ARBA" id="ARBA00022679"/>
    </source>
</evidence>
<gene>
    <name evidence="4" type="ORF">PO127_26310</name>
</gene>
<evidence type="ECO:0000313" key="4">
    <source>
        <dbReference type="EMBL" id="MDC2239264.1"/>
    </source>
</evidence>
<dbReference type="Proteomes" id="UP001217776">
    <property type="component" value="Unassembled WGS sequence"/>
</dbReference>
<organism evidence="4 5">
    <name type="scientific">Bacteroides thetaiotaomicron</name>
    <dbReference type="NCBI Taxonomy" id="818"/>
    <lineage>
        <taxon>Bacteria</taxon>
        <taxon>Pseudomonadati</taxon>
        <taxon>Bacteroidota</taxon>
        <taxon>Bacteroidia</taxon>
        <taxon>Bacteroidales</taxon>
        <taxon>Bacteroidaceae</taxon>
        <taxon>Bacteroides</taxon>
    </lineage>
</organism>
<dbReference type="InterPro" id="IPR029044">
    <property type="entry name" value="Nucleotide-diphossugar_trans"/>
</dbReference>
<evidence type="ECO:0000259" key="3">
    <source>
        <dbReference type="Pfam" id="PF00535"/>
    </source>
</evidence>
<dbReference type="SUPFAM" id="SSF53448">
    <property type="entry name" value="Nucleotide-diphospho-sugar transferases"/>
    <property type="match status" value="1"/>
</dbReference>
<dbReference type="PANTHER" id="PTHR22916">
    <property type="entry name" value="GLYCOSYLTRANSFERASE"/>
    <property type="match status" value="1"/>
</dbReference>
<keyword evidence="1" id="KW-0328">Glycosyltransferase</keyword>
<dbReference type="EMBL" id="JAQNVG010000086">
    <property type="protein sequence ID" value="MDC2239264.1"/>
    <property type="molecule type" value="Genomic_DNA"/>
</dbReference>
<dbReference type="CDD" id="cd00761">
    <property type="entry name" value="Glyco_tranf_GTA_type"/>
    <property type="match status" value="1"/>
</dbReference>
<feature type="domain" description="Glycosyltransferase 2-like" evidence="3">
    <location>
        <begin position="5"/>
        <end position="173"/>
    </location>
</feature>
<evidence type="ECO:0000313" key="5">
    <source>
        <dbReference type="Proteomes" id="UP001217776"/>
    </source>
</evidence>
<sequence>MILISVVVPIYNVERYIERCARSLFEQTMNERIEFIFVDDCSPDRSIEILSKILEEYPSRKSHTKIIHHSENKGLPIARRSGIAVAKGEYIAHCDSDDWMEQDAYLTLAQMAISKKTDMIVFNGMVQMGNNYKPIKLIDGIATINAENAVGLLLSGEMTGVIWNKLVRRNIYERIDFLYPEANMGEGIVFSVQCCHYSQETTFLNVPLYNYFFNTESICHKPTEAAATKRSLGYKKNIDIVIEFLKRQNLYERYKYQVASFKFRCRMVSFIGKPNYSLWHSIYPELDTCEYISRMSGRELVQYLLIRLHLSMLYLMMRKVYLSVRVPFYRIIGRNL</sequence>
<dbReference type="RefSeq" id="WP_195601343.1">
    <property type="nucleotide sequence ID" value="NZ_JADNKL010000063.1"/>
</dbReference>
<dbReference type="InterPro" id="IPR001173">
    <property type="entry name" value="Glyco_trans_2-like"/>
</dbReference>
<dbReference type="PANTHER" id="PTHR22916:SF51">
    <property type="entry name" value="GLYCOSYLTRANSFERASE EPSH-RELATED"/>
    <property type="match status" value="1"/>
</dbReference>
<keyword evidence="2" id="KW-0808">Transferase</keyword>
<accession>A0AAP3SIR3</accession>
<dbReference type="AlphaFoldDB" id="A0AAP3SIR3"/>
<dbReference type="GO" id="GO:0016758">
    <property type="term" value="F:hexosyltransferase activity"/>
    <property type="evidence" value="ECO:0007669"/>
    <property type="project" value="UniProtKB-ARBA"/>
</dbReference>
<evidence type="ECO:0000256" key="1">
    <source>
        <dbReference type="ARBA" id="ARBA00022676"/>
    </source>
</evidence>
<protein>
    <submittedName>
        <fullName evidence="4">Glycosyltransferase family 2 protein</fullName>
    </submittedName>
</protein>
<name>A0AAP3SIR3_BACT4</name>